<comment type="caution">
    <text evidence="1">The sequence shown here is derived from an EMBL/GenBank/DDBJ whole genome shotgun (WGS) entry which is preliminary data.</text>
</comment>
<name>A0ABD3BWD0_9LAMI</name>
<dbReference type="EMBL" id="JAVIJP010000062">
    <property type="protein sequence ID" value="KAL3621830.1"/>
    <property type="molecule type" value="Genomic_DNA"/>
</dbReference>
<reference evidence="2" key="1">
    <citation type="journal article" date="2024" name="IScience">
        <title>Strigolactones Initiate the Formation of Haustorium-like Structures in Castilleja.</title>
        <authorList>
            <person name="Buerger M."/>
            <person name="Peterson D."/>
            <person name="Chory J."/>
        </authorList>
    </citation>
    <scope>NUCLEOTIDE SEQUENCE [LARGE SCALE GENOMIC DNA]</scope>
</reference>
<evidence type="ECO:0000313" key="1">
    <source>
        <dbReference type="EMBL" id="KAL3621830.1"/>
    </source>
</evidence>
<protein>
    <submittedName>
        <fullName evidence="1">Uncharacterized protein</fullName>
    </submittedName>
</protein>
<organism evidence="1 2">
    <name type="scientific">Castilleja foliolosa</name>
    <dbReference type="NCBI Taxonomy" id="1961234"/>
    <lineage>
        <taxon>Eukaryota</taxon>
        <taxon>Viridiplantae</taxon>
        <taxon>Streptophyta</taxon>
        <taxon>Embryophyta</taxon>
        <taxon>Tracheophyta</taxon>
        <taxon>Spermatophyta</taxon>
        <taxon>Magnoliopsida</taxon>
        <taxon>eudicotyledons</taxon>
        <taxon>Gunneridae</taxon>
        <taxon>Pentapetalae</taxon>
        <taxon>asterids</taxon>
        <taxon>lamiids</taxon>
        <taxon>Lamiales</taxon>
        <taxon>Orobanchaceae</taxon>
        <taxon>Pedicularideae</taxon>
        <taxon>Castillejinae</taxon>
        <taxon>Castilleja</taxon>
    </lineage>
</organism>
<proteinExistence type="predicted"/>
<keyword evidence="2" id="KW-1185">Reference proteome</keyword>
<evidence type="ECO:0000313" key="2">
    <source>
        <dbReference type="Proteomes" id="UP001632038"/>
    </source>
</evidence>
<sequence length="85" mass="9680">MAWYFGYPCIELDDGRFQPTASRKSTYKLRNFRAPAEGFQRITRPRLVDGRLKVSGAAGNNSEMVTRRVSDSRWSHGGAEIEIRS</sequence>
<accession>A0ABD3BWD0</accession>
<dbReference type="Proteomes" id="UP001632038">
    <property type="component" value="Unassembled WGS sequence"/>
</dbReference>
<gene>
    <name evidence="1" type="ORF">CASFOL_034316</name>
</gene>
<dbReference type="AlphaFoldDB" id="A0ABD3BWD0"/>